<feature type="domain" description="Cytosol aminopeptidase" evidence="9">
    <location>
        <begin position="354"/>
        <end position="361"/>
    </location>
</feature>
<comment type="cofactor">
    <cofactor evidence="8">
        <name>Mn(2+)</name>
        <dbReference type="ChEBI" id="CHEBI:29035"/>
    </cofactor>
    <text evidence="8">Binds 2 manganese ions per subunit.</text>
</comment>
<dbReference type="GO" id="GO:0070006">
    <property type="term" value="F:metalloaminopeptidase activity"/>
    <property type="evidence" value="ECO:0007669"/>
    <property type="project" value="InterPro"/>
</dbReference>
<evidence type="ECO:0000256" key="3">
    <source>
        <dbReference type="ARBA" id="ARBA00009528"/>
    </source>
</evidence>
<dbReference type="AlphaFoldDB" id="A0A2I1PAL0"/>
<gene>
    <name evidence="8" type="primary">pepA</name>
    <name evidence="10" type="ORF">CYJ76_06260</name>
</gene>
<dbReference type="GO" id="GO:0030145">
    <property type="term" value="F:manganese ion binding"/>
    <property type="evidence" value="ECO:0007669"/>
    <property type="project" value="UniProtKB-UniRule"/>
</dbReference>
<name>A0A2I1PAL0_9MICO</name>
<proteinExistence type="inferred from homology"/>
<evidence type="ECO:0000256" key="4">
    <source>
        <dbReference type="ARBA" id="ARBA00022438"/>
    </source>
</evidence>
<dbReference type="InterPro" id="IPR023042">
    <property type="entry name" value="Peptidase_M17_leu_NH2_pept"/>
</dbReference>
<dbReference type="PROSITE" id="PS00227">
    <property type="entry name" value="TUBULIN"/>
    <property type="match status" value="1"/>
</dbReference>
<evidence type="ECO:0000256" key="8">
    <source>
        <dbReference type="HAMAP-Rule" id="MF_00181"/>
    </source>
</evidence>
<evidence type="ECO:0000256" key="1">
    <source>
        <dbReference type="ARBA" id="ARBA00000135"/>
    </source>
</evidence>
<dbReference type="EMBL" id="PKIZ01000010">
    <property type="protein sequence ID" value="PKZ41662.1"/>
    <property type="molecule type" value="Genomic_DNA"/>
</dbReference>
<reference evidence="10 11" key="1">
    <citation type="submission" date="2017-12" db="EMBL/GenBank/DDBJ databases">
        <title>Phylogenetic diversity of female urinary microbiome.</title>
        <authorList>
            <person name="Thomas-White K."/>
            <person name="Wolfe A.J."/>
        </authorList>
    </citation>
    <scope>NUCLEOTIDE SEQUENCE [LARGE SCALE GENOMIC DNA]</scope>
    <source>
        <strain evidence="10 11">UMB1298</strain>
    </source>
</reference>
<dbReference type="Proteomes" id="UP000234206">
    <property type="component" value="Unassembled WGS sequence"/>
</dbReference>
<dbReference type="GO" id="GO:0005525">
    <property type="term" value="F:GTP binding"/>
    <property type="evidence" value="ECO:0007669"/>
    <property type="project" value="InterPro"/>
</dbReference>
<dbReference type="HAMAP" id="MF_00181">
    <property type="entry name" value="Cytosol_peptidase_M17"/>
    <property type="match status" value="1"/>
</dbReference>
<feature type="active site" evidence="8">
    <location>
        <position position="360"/>
    </location>
</feature>
<dbReference type="GO" id="GO:0005874">
    <property type="term" value="C:microtubule"/>
    <property type="evidence" value="ECO:0007669"/>
    <property type="project" value="InterPro"/>
</dbReference>
<comment type="catalytic activity">
    <reaction evidence="1 8">
        <text>Release of an N-terminal amino acid, Xaa-|-Yaa-, in which Xaa is preferably Leu, but may be other amino acids including Pro although not Arg or Lys, and Yaa may be Pro. Amino acid amides and methyl esters are also readily hydrolyzed, but rates on arylamides are exceedingly low.</text>
        <dbReference type="EC" id="3.4.11.1"/>
    </reaction>
</comment>
<dbReference type="InterPro" id="IPR008283">
    <property type="entry name" value="Peptidase_M17_N"/>
</dbReference>
<dbReference type="Pfam" id="PF00883">
    <property type="entry name" value="Peptidase_M17"/>
    <property type="match status" value="1"/>
</dbReference>
<evidence type="ECO:0000259" key="9">
    <source>
        <dbReference type="PROSITE" id="PS00631"/>
    </source>
</evidence>
<feature type="binding site" evidence="8">
    <location>
        <position position="274"/>
    </location>
    <ligand>
        <name>Mn(2+)</name>
        <dbReference type="ChEBI" id="CHEBI:29035"/>
        <label>2</label>
    </ligand>
</feature>
<sequence length="523" mass="52992">MTSVPFELSPFDLELTTATEAPAEATADALVLGAWQVDGKAELAAADLPAEATEALAAALTTLKATGAVDSTTVLAGAPGVSATLVVVAGLGKQADATTDRLRRAAGAAVRATAGATRVVLALPATDATGTVAAAEGAVLGAYADTRFKSSVEATDEVEAEAPEVRSIAVVPAGDSAEVETGLQRALVLGRQMAYARDLVNTPANFLYPESFAASVTERAPQGVEVEVIDDAQLESMGAGAIHGVGKGSARGPRIAVLRYRPAGAQKHVAMVGKGITFDTGGLSLKPPQGMTTMKCDMGGAAAVAGAVFAAAELGVQTAVTGILCLAENMPSRDAQRPGDVVTALNGLTVEVLNTDAEGRLAMCDGLVLATREKPDLVLDIATLTGAAVMALGDRTAGVVANDDALRERVVGLAERTGEPLVGLPIPEEVHEGLVSPVADLRNIIGYGKPAGMQTAAAYLMRFVGSTQGEDHVTGDAQQLPWAHIDIAGPAFHEGSPWGYTPAGGTGSGLRTLLAAVEDVPLA</sequence>
<dbReference type="InterPro" id="IPR017975">
    <property type="entry name" value="Tubulin_CS"/>
</dbReference>
<keyword evidence="11" id="KW-1185">Reference proteome</keyword>
<dbReference type="PANTHER" id="PTHR11963">
    <property type="entry name" value="LEUCINE AMINOPEPTIDASE-RELATED"/>
    <property type="match status" value="1"/>
</dbReference>
<evidence type="ECO:0000313" key="11">
    <source>
        <dbReference type="Proteomes" id="UP000234206"/>
    </source>
</evidence>
<evidence type="ECO:0000256" key="2">
    <source>
        <dbReference type="ARBA" id="ARBA00000967"/>
    </source>
</evidence>
<dbReference type="Gene3D" id="3.40.220.10">
    <property type="entry name" value="Leucine Aminopeptidase, subunit E, domain 1"/>
    <property type="match status" value="1"/>
</dbReference>
<keyword evidence="8" id="KW-0464">Manganese</keyword>
<organism evidence="10 11">
    <name type="scientific">Kytococcus schroeteri</name>
    <dbReference type="NCBI Taxonomy" id="138300"/>
    <lineage>
        <taxon>Bacteria</taxon>
        <taxon>Bacillati</taxon>
        <taxon>Actinomycetota</taxon>
        <taxon>Actinomycetes</taxon>
        <taxon>Micrococcales</taxon>
        <taxon>Kytococcaceae</taxon>
        <taxon>Kytococcus</taxon>
    </lineage>
</organism>
<dbReference type="PRINTS" id="PR00481">
    <property type="entry name" value="LAMNOPPTDASE"/>
</dbReference>
<keyword evidence="8" id="KW-0479">Metal-binding</keyword>
<dbReference type="PROSITE" id="PS00631">
    <property type="entry name" value="CYTOSOL_AP"/>
    <property type="match status" value="1"/>
</dbReference>
<evidence type="ECO:0000313" key="10">
    <source>
        <dbReference type="EMBL" id="PKZ41662.1"/>
    </source>
</evidence>
<dbReference type="CDD" id="cd00433">
    <property type="entry name" value="Peptidase_M17"/>
    <property type="match status" value="1"/>
</dbReference>
<keyword evidence="8" id="KW-0963">Cytoplasm</keyword>
<dbReference type="InterPro" id="IPR043472">
    <property type="entry name" value="Macro_dom-like"/>
</dbReference>
<feature type="binding site" evidence="8">
    <location>
        <position position="279"/>
    </location>
    <ligand>
        <name>Mn(2+)</name>
        <dbReference type="ChEBI" id="CHEBI:29035"/>
        <label>1</label>
    </ligand>
</feature>
<evidence type="ECO:0000256" key="7">
    <source>
        <dbReference type="ARBA" id="ARBA00049972"/>
    </source>
</evidence>
<keyword evidence="6 8" id="KW-0378">Hydrolase</keyword>
<dbReference type="PANTHER" id="PTHR11963:SF23">
    <property type="entry name" value="CYTOSOL AMINOPEPTIDASE"/>
    <property type="match status" value="1"/>
</dbReference>
<protein>
    <recommendedName>
        <fullName evidence="8">Probable cytosol aminopeptidase</fullName>
        <ecNumber evidence="8">3.4.11.1</ecNumber>
    </recommendedName>
    <alternativeName>
        <fullName evidence="8">Leucine aminopeptidase</fullName>
        <shortName evidence="8">LAP</shortName>
        <ecNumber evidence="8">3.4.11.10</ecNumber>
    </alternativeName>
    <alternativeName>
        <fullName evidence="8">Leucyl aminopeptidase</fullName>
    </alternativeName>
</protein>
<comment type="subcellular location">
    <subcellularLocation>
        <location evidence="8">Cytoplasm</location>
    </subcellularLocation>
</comment>
<dbReference type="SUPFAM" id="SSF53187">
    <property type="entry name" value="Zn-dependent exopeptidases"/>
    <property type="match status" value="1"/>
</dbReference>
<dbReference type="OrthoDB" id="9809354at2"/>
<comment type="caution">
    <text evidence="10">The sequence shown here is derived from an EMBL/GenBank/DDBJ whole genome shotgun (WGS) entry which is preliminary data.</text>
</comment>
<comment type="similarity">
    <text evidence="3 8">Belongs to the peptidase M17 family.</text>
</comment>
<dbReference type="RefSeq" id="WP_101849573.1">
    <property type="nucleotide sequence ID" value="NZ_PKIZ01000010.1"/>
</dbReference>
<dbReference type="GO" id="GO:0006508">
    <property type="term" value="P:proteolysis"/>
    <property type="evidence" value="ECO:0007669"/>
    <property type="project" value="UniProtKB-KW"/>
</dbReference>
<feature type="binding site" evidence="8">
    <location>
        <position position="358"/>
    </location>
    <ligand>
        <name>Mn(2+)</name>
        <dbReference type="ChEBI" id="CHEBI:29035"/>
        <label>2</label>
    </ligand>
</feature>
<keyword evidence="5 8" id="KW-0645">Protease</keyword>
<feature type="binding site" evidence="8">
    <location>
        <position position="356"/>
    </location>
    <ligand>
        <name>Mn(2+)</name>
        <dbReference type="ChEBI" id="CHEBI:29035"/>
        <label>1</label>
    </ligand>
</feature>
<dbReference type="EC" id="3.4.11.10" evidence="8"/>
<keyword evidence="4 8" id="KW-0031">Aminopeptidase</keyword>
<dbReference type="NCBIfam" id="NF002073">
    <property type="entry name" value="PRK00913.1-2"/>
    <property type="match status" value="1"/>
</dbReference>
<comment type="function">
    <text evidence="7 8">Presumably involved in the processing and regular turnover of intracellular proteins. Catalyzes the removal of unsubstituted N-terminal amino acids from various peptides.</text>
</comment>
<dbReference type="InterPro" id="IPR011356">
    <property type="entry name" value="Leucine_aapep/pepB"/>
</dbReference>
<accession>A0A2I1PAL0</accession>
<dbReference type="GO" id="GO:0005737">
    <property type="term" value="C:cytoplasm"/>
    <property type="evidence" value="ECO:0007669"/>
    <property type="project" value="UniProtKB-SubCell"/>
</dbReference>
<dbReference type="SUPFAM" id="SSF52949">
    <property type="entry name" value="Macro domain-like"/>
    <property type="match status" value="1"/>
</dbReference>
<feature type="binding site" evidence="8">
    <location>
        <position position="279"/>
    </location>
    <ligand>
        <name>Mn(2+)</name>
        <dbReference type="ChEBI" id="CHEBI:29035"/>
        <label>2</label>
    </ligand>
</feature>
<dbReference type="Gene3D" id="3.40.630.10">
    <property type="entry name" value="Zn peptidases"/>
    <property type="match status" value="1"/>
</dbReference>
<feature type="binding site" evidence="8">
    <location>
        <position position="297"/>
    </location>
    <ligand>
        <name>Mn(2+)</name>
        <dbReference type="ChEBI" id="CHEBI:29035"/>
        <label>2</label>
    </ligand>
</feature>
<dbReference type="InterPro" id="IPR000819">
    <property type="entry name" value="Peptidase_M17_C"/>
</dbReference>
<feature type="active site" evidence="8">
    <location>
        <position position="286"/>
    </location>
</feature>
<comment type="catalytic activity">
    <reaction evidence="2 8">
        <text>Release of an N-terminal amino acid, preferentially leucine, but not glutamic or aspartic acids.</text>
        <dbReference type="EC" id="3.4.11.10"/>
    </reaction>
</comment>
<feature type="binding site" evidence="8">
    <location>
        <position position="358"/>
    </location>
    <ligand>
        <name>Mn(2+)</name>
        <dbReference type="ChEBI" id="CHEBI:29035"/>
        <label>1</label>
    </ligand>
</feature>
<evidence type="ECO:0000256" key="6">
    <source>
        <dbReference type="ARBA" id="ARBA00022801"/>
    </source>
</evidence>
<evidence type="ECO:0000256" key="5">
    <source>
        <dbReference type="ARBA" id="ARBA00022670"/>
    </source>
</evidence>
<dbReference type="GO" id="GO:0007017">
    <property type="term" value="P:microtubule-based process"/>
    <property type="evidence" value="ECO:0007669"/>
    <property type="project" value="InterPro"/>
</dbReference>
<dbReference type="EC" id="3.4.11.1" evidence="8"/>
<dbReference type="Pfam" id="PF02789">
    <property type="entry name" value="Peptidase_M17_N"/>
    <property type="match status" value="1"/>
</dbReference>